<evidence type="ECO:0000256" key="1">
    <source>
        <dbReference type="SAM" id="MobiDB-lite"/>
    </source>
</evidence>
<proteinExistence type="predicted"/>
<organism evidence="2 3">
    <name type="scientific">Brachionus plicatilis</name>
    <name type="common">Marine rotifer</name>
    <name type="synonym">Brachionus muelleri</name>
    <dbReference type="NCBI Taxonomy" id="10195"/>
    <lineage>
        <taxon>Eukaryota</taxon>
        <taxon>Metazoa</taxon>
        <taxon>Spiralia</taxon>
        <taxon>Gnathifera</taxon>
        <taxon>Rotifera</taxon>
        <taxon>Eurotatoria</taxon>
        <taxon>Monogononta</taxon>
        <taxon>Pseudotrocha</taxon>
        <taxon>Ploima</taxon>
        <taxon>Brachionidae</taxon>
        <taxon>Brachionus</taxon>
    </lineage>
</organism>
<name>A0A3M7RJQ5_BRAPC</name>
<accession>A0A3M7RJQ5</accession>
<keyword evidence="3" id="KW-1185">Reference proteome</keyword>
<dbReference type="Proteomes" id="UP000276133">
    <property type="component" value="Unassembled WGS sequence"/>
</dbReference>
<feature type="compositionally biased region" description="Polar residues" evidence="1">
    <location>
        <begin position="92"/>
        <end position="101"/>
    </location>
</feature>
<evidence type="ECO:0000313" key="2">
    <source>
        <dbReference type="EMBL" id="RNA23630.1"/>
    </source>
</evidence>
<gene>
    <name evidence="2" type="ORF">BpHYR1_012457</name>
</gene>
<feature type="non-terminal residue" evidence="2">
    <location>
        <position position="1"/>
    </location>
</feature>
<dbReference type="AlphaFoldDB" id="A0A3M7RJQ5"/>
<protein>
    <submittedName>
        <fullName evidence="2">Uncharacterized protein</fullName>
    </submittedName>
</protein>
<feature type="region of interest" description="Disordered" evidence="1">
    <location>
        <begin position="87"/>
        <end position="112"/>
    </location>
</feature>
<comment type="caution">
    <text evidence="2">The sequence shown here is derived from an EMBL/GenBank/DDBJ whole genome shotgun (WGS) entry which is preliminary data.</text>
</comment>
<dbReference type="EMBL" id="REGN01003247">
    <property type="protein sequence ID" value="RNA23630.1"/>
    <property type="molecule type" value="Genomic_DNA"/>
</dbReference>
<reference evidence="2 3" key="1">
    <citation type="journal article" date="2018" name="Sci. Rep.">
        <title>Genomic signatures of local adaptation to the degree of environmental predictability in rotifers.</title>
        <authorList>
            <person name="Franch-Gras L."/>
            <person name="Hahn C."/>
            <person name="Garcia-Roger E.M."/>
            <person name="Carmona M.J."/>
            <person name="Serra M."/>
            <person name="Gomez A."/>
        </authorList>
    </citation>
    <scope>NUCLEOTIDE SEQUENCE [LARGE SCALE GENOMIC DNA]</scope>
    <source>
        <strain evidence="2">HYR1</strain>
    </source>
</reference>
<evidence type="ECO:0000313" key="3">
    <source>
        <dbReference type="Proteomes" id="UP000276133"/>
    </source>
</evidence>
<sequence length="321" mass="36016">YVDRLSRHTDNEIEWGVKLAPWMFDKKRVQQMLAKNRVAASVLATDAEFTLPASYMQTLACVHSALRYRHPYSNECEDDGGFSRGHLRGYSGISQANQTPRRSIDMNSMDDDTSYDSVSQVSIDQGFELEPRLRENMRLFIDDQQTTIASTHPSRANYVDLTSFDTIRRMLFNSGSNMNASNLSNSGLGVGSSTIGPGSSIMPVTSATIAINVTGEDQEEKNQRIIRDFYQMPFDELKQNLLRTNQTFVCSEKYQQVLDHVSKDLRNGAICDAYWDANKSNASVSSLSTNASVQSHLNKENFGQNKSMALGDIDFPKLFIN</sequence>